<dbReference type="Gene3D" id="1.10.150.20">
    <property type="entry name" value="5' to 3' exonuclease, C-terminal subdomain"/>
    <property type="match status" value="1"/>
</dbReference>
<name>A0A7I8D8J2_9FIRM</name>
<dbReference type="SUPFAM" id="SSF47781">
    <property type="entry name" value="RuvA domain 2-like"/>
    <property type="match status" value="1"/>
</dbReference>
<keyword evidence="4 6" id="KW-0233">DNA recombination</keyword>
<dbReference type="GO" id="GO:0006281">
    <property type="term" value="P:DNA repair"/>
    <property type="evidence" value="ECO:0007669"/>
    <property type="project" value="UniProtKB-UniRule"/>
</dbReference>
<evidence type="ECO:0000256" key="5">
    <source>
        <dbReference type="ARBA" id="ARBA00023204"/>
    </source>
</evidence>
<dbReference type="InterPro" id="IPR011114">
    <property type="entry name" value="RuvA_C"/>
</dbReference>
<sequence>MFYSLTGKVVHTEPGFAVVECGGVGFQCHTTLGTLSRIQGETGPVTLYTYLNVREDALVLFGFADPEELHCFKMLISVNGVGPKMALALLSSLSVGQFAVCVANQDSKSLTRAPGVGPKIAQRIVLELKDKLSVKDKAGVELSMGGVPSASSNAQEAVDALAALGFSPAEASSAVGRLDSALPVEQLVRDALKTLGGG</sequence>
<dbReference type="KEGG" id="sman:C12CBH8_21620"/>
<dbReference type="InterPro" id="IPR010994">
    <property type="entry name" value="RuvA_2-like"/>
</dbReference>
<dbReference type="GO" id="GO:0009379">
    <property type="term" value="C:Holliday junction helicase complex"/>
    <property type="evidence" value="ECO:0007669"/>
    <property type="project" value="InterPro"/>
</dbReference>
<dbReference type="Pfam" id="PF14520">
    <property type="entry name" value="HHH_5"/>
    <property type="match status" value="1"/>
</dbReference>
<keyword evidence="9" id="KW-1185">Reference proteome</keyword>
<evidence type="ECO:0000256" key="6">
    <source>
        <dbReference type="HAMAP-Rule" id="MF_00031"/>
    </source>
</evidence>
<dbReference type="InterPro" id="IPR012340">
    <property type="entry name" value="NA-bd_OB-fold"/>
</dbReference>
<feature type="domain" description="Helix-hairpin-helix DNA-binding motif class 1" evidence="7">
    <location>
        <begin position="108"/>
        <end position="127"/>
    </location>
</feature>
<evidence type="ECO:0000256" key="1">
    <source>
        <dbReference type="ARBA" id="ARBA00022490"/>
    </source>
</evidence>
<dbReference type="Pfam" id="PF01330">
    <property type="entry name" value="RuvA_N"/>
    <property type="match status" value="1"/>
</dbReference>
<keyword evidence="2 6" id="KW-0227">DNA damage</keyword>
<accession>A0A7I8D8J2</accession>
<dbReference type="Pfam" id="PF07499">
    <property type="entry name" value="RuvA_C"/>
    <property type="match status" value="1"/>
</dbReference>
<dbReference type="SMART" id="SM00278">
    <property type="entry name" value="HhH1"/>
    <property type="match status" value="2"/>
</dbReference>
<dbReference type="GO" id="GO:0005737">
    <property type="term" value="C:cytoplasm"/>
    <property type="evidence" value="ECO:0007669"/>
    <property type="project" value="UniProtKB-SubCell"/>
</dbReference>
<keyword evidence="1 6" id="KW-0963">Cytoplasm</keyword>
<evidence type="ECO:0000256" key="2">
    <source>
        <dbReference type="ARBA" id="ARBA00022763"/>
    </source>
</evidence>
<dbReference type="EMBL" id="AP023321">
    <property type="protein sequence ID" value="BCI61523.1"/>
    <property type="molecule type" value="Genomic_DNA"/>
</dbReference>
<dbReference type="NCBIfam" id="TIGR00084">
    <property type="entry name" value="ruvA"/>
    <property type="match status" value="1"/>
</dbReference>
<keyword evidence="8" id="KW-0067">ATP-binding</keyword>
<feature type="region of interest" description="Domain III" evidence="6">
    <location>
        <begin position="150"/>
        <end position="198"/>
    </location>
</feature>
<keyword evidence="5 6" id="KW-0234">DNA repair</keyword>
<dbReference type="SUPFAM" id="SSF46929">
    <property type="entry name" value="DNA helicase RuvA subunit, C-terminal domain"/>
    <property type="match status" value="1"/>
</dbReference>
<dbReference type="CDD" id="cd14332">
    <property type="entry name" value="UBA_RuvA_C"/>
    <property type="match status" value="1"/>
</dbReference>
<keyword evidence="8" id="KW-0378">Hydrolase</keyword>
<reference evidence="9" key="1">
    <citation type="submission" date="2020-07" db="EMBL/GenBank/DDBJ databases">
        <title>Complete genome sequencing of Clostridia bacterium strain 12CBH8.</title>
        <authorList>
            <person name="Sakamoto M."/>
            <person name="Murakami T."/>
            <person name="Mori H."/>
        </authorList>
    </citation>
    <scope>NUCLEOTIDE SEQUENCE [LARGE SCALE GENOMIC DNA]</scope>
    <source>
        <strain evidence="9">12CBH8</strain>
    </source>
</reference>
<dbReference type="SUPFAM" id="SSF50249">
    <property type="entry name" value="Nucleic acid-binding proteins"/>
    <property type="match status" value="1"/>
</dbReference>
<comment type="caution">
    <text evidence="6">Lacks conserved residue(s) required for the propagation of feature annotation.</text>
</comment>
<dbReference type="GO" id="GO:0048476">
    <property type="term" value="C:Holliday junction resolvase complex"/>
    <property type="evidence" value="ECO:0007669"/>
    <property type="project" value="UniProtKB-UniRule"/>
</dbReference>
<evidence type="ECO:0000313" key="9">
    <source>
        <dbReference type="Proteomes" id="UP000593890"/>
    </source>
</evidence>
<dbReference type="HAMAP" id="MF_00031">
    <property type="entry name" value="DNA_HJ_migration_RuvA"/>
    <property type="match status" value="1"/>
</dbReference>
<organism evidence="8 9">
    <name type="scientific">Solibaculum mannosilyticum</name>
    <dbReference type="NCBI Taxonomy" id="2780922"/>
    <lineage>
        <taxon>Bacteria</taxon>
        <taxon>Bacillati</taxon>
        <taxon>Bacillota</taxon>
        <taxon>Clostridia</taxon>
        <taxon>Eubacteriales</taxon>
        <taxon>Oscillospiraceae</taxon>
        <taxon>Solibaculum</taxon>
    </lineage>
</organism>
<dbReference type="RefSeq" id="WP_090264798.1">
    <property type="nucleotide sequence ID" value="NZ_AP023321.1"/>
</dbReference>
<dbReference type="GO" id="GO:0006310">
    <property type="term" value="P:DNA recombination"/>
    <property type="evidence" value="ECO:0007669"/>
    <property type="project" value="UniProtKB-UniRule"/>
</dbReference>
<feature type="region of interest" description="Domain I" evidence="6">
    <location>
        <begin position="1"/>
        <end position="64"/>
    </location>
</feature>
<dbReference type="InterPro" id="IPR013849">
    <property type="entry name" value="DNA_helicase_Holl-junc_RuvA_I"/>
</dbReference>
<feature type="domain" description="Helix-hairpin-helix DNA-binding motif class 1" evidence="7">
    <location>
        <begin position="73"/>
        <end position="92"/>
    </location>
</feature>
<dbReference type="GO" id="GO:0005524">
    <property type="term" value="F:ATP binding"/>
    <property type="evidence" value="ECO:0007669"/>
    <property type="project" value="InterPro"/>
</dbReference>
<evidence type="ECO:0000256" key="4">
    <source>
        <dbReference type="ARBA" id="ARBA00023172"/>
    </source>
</evidence>
<dbReference type="InterPro" id="IPR003583">
    <property type="entry name" value="Hlx-hairpin-Hlx_DNA-bd_motif"/>
</dbReference>
<dbReference type="Gene3D" id="2.40.50.140">
    <property type="entry name" value="Nucleic acid-binding proteins"/>
    <property type="match status" value="1"/>
</dbReference>
<comment type="similarity">
    <text evidence="6">Belongs to the RuvA family.</text>
</comment>
<comment type="domain">
    <text evidence="6">Has three domains with a flexible linker between the domains II and III and assumes an 'L' shape. Domain III is highly mobile and contacts RuvB.</text>
</comment>
<comment type="subunit">
    <text evidence="6">Homotetramer. Forms an RuvA(8)-RuvB(12)-Holliday junction (HJ) complex. HJ DNA is sandwiched between 2 RuvA tetramers; dsDNA enters through RuvA and exits via RuvB. An RuvB hexamer assembles on each DNA strand where it exits the tetramer. Each RuvB hexamer is contacted by two RuvA subunits (via domain III) on 2 adjacent RuvB subunits; this complex drives branch migration. In the full resolvosome a probable DNA-RuvA(4)-RuvB(12)-RuvC(2) complex forms which resolves the HJ.</text>
</comment>
<dbReference type="InterPro" id="IPR000085">
    <property type="entry name" value="RuvA"/>
</dbReference>
<keyword evidence="8" id="KW-0547">Nucleotide-binding</keyword>
<keyword evidence="8" id="KW-0347">Helicase</keyword>
<evidence type="ECO:0000256" key="3">
    <source>
        <dbReference type="ARBA" id="ARBA00023125"/>
    </source>
</evidence>
<evidence type="ECO:0000313" key="8">
    <source>
        <dbReference type="EMBL" id="BCI61523.1"/>
    </source>
</evidence>
<keyword evidence="3 6" id="KW-0238">DNA-binding</keyword>
<dbReference type="GO" id="GO:0000400">
    <property type="term" value="F:four-way junction DNA binding"/>
    <property type="evidence" value="ECO:0007669"/>
    <property type="project" value="UniProtKB-UniRule"/>
</dbReference>
<comment type="subcellular location">
    <subcellularLocation>
        <location evidence="6">Cytoplasm</location>
    </subcellularLocation>
</comment>
<dbReference type="Gene3D" id="1.10.8.10">
    <property type="entry name" value="DNA helicase RuvA subunit, C-terminal domain"/>
    <property type="match status" value="1"/>
</dbReference>
<protein>
    <recommendedName>
        <fullName evidence="6">Holliday junction branch migration complex subunit RuvA</fullName>
    </recommendedName>
</protein>
<evidence type="ECO:0000259" key="7">
    <source>
        <dbReference type="SMART" id="SM00278"/>
    </source>
</evidence>
<comment type="function">
    <text evidence="6">The RuvA-RuvB-RuvC complex processes Holliday junction (HJ) DNA during genetic recombination and DNA repair, while the RuvA-RuvB complex plays an important role in the rescue of blocked DNA replication forks via replication fork reversal (RFR). RuvA specifically binds to HJ cruciform DNA, conferring on it an open structure. The RuvB hexamer acts as an ATP-dependent pump, pulling dsDNA into and through the RuvAB complex. HJ branch migration allows RuvC to scan DNA until it finds its consensus sequence, where it cleaves and resolves the cruciform DNA.</text>
</comment>
<dbReference type="GO" id="GO:0009378">
    <property type="term" value="F:four-way junction helicase activity"/>
    <property type="evidence" value="ECO:0007669"/>
    <property type="project" value="InterPro"/>
</dbReference>
<dbReference type="InterPro" id="IPR036267">
    <property type="entry name" value="RuvA_C_sf"/>
</dbReference>
<proteinExistence type="inferred from homology"/>
<dbReference type="Proteomes" id="UP000593890">
    <property type="component" value="Chromosome"/>
</dbReference>
<gene>
    <name evidence="6 8" type="primary">ruvA</name>
    <name evidence="8" type="ORF">C12CBH8_21620</name>
</gene>
<dbReference type="AlphaFoldDB" id="A0A7I8D8J2"/>